<comment type="subcellular location">
    <subcellularLocation>
        <location evidence="1">Membrane</location>
        <topology evidence="1">Multi-pass membrane protein</topology>
    </subcellularLocation>
</comment>
<evidence type="ECO:0000256" key="11">
    <source>
        <dbReference type="SAM" id="Phobius"/>
    </source>
</evidence>
<dbReference type="PANTHER" id="PTHR31382">
    <property type="entry name" value="NA(+)/H(+) ANTIPORTER"/>
    <property type="match status" value="1"/>
</dbReference>
<dbReference type="EMBL" id="CAJPDQ010000001">
    <property type="protein sequence ID" value="CAF9903922.1"/>
    <property type="molecule type" value="Genomic_DNA"/>
</dbReference>
<feature type="transmembrane region" description="Helical" evidence="11">
    <location>
        <begin position="417"/>
        <end position="436"/>
    </location>
</feature>
<feature type="transmembrane region" description="Helical" evidence="11">
    <location>
        <begin position="370"/>
        <end position="389"/>
    </location>
</feature>
<dbReference type="InterPro" id="IPR004712">
    <property type="entry name" value="Na+/H+_antiporter_fungi"/>
</dbReference>
<keyword evidence="10" id="KW-0739">Sodium transport</keyword>
<dbReference type="AlphaFoldDB" id="A0A8H3HVC1"/>
<evidence type="ECO:0000313" key="13">
    <source>
        <dbReference type="EMBL" id="CAF9903922.1"/>
    </source>
</evidence>
<dbReference type="FunFam" id="1.20.1530.20:FF:000015">
    <property type="entry name" value="Na(+)/H(+) antiporter 2"/>
    <property type="match status" value="1"/>
</dbReference>
<keyword evidence="14" id="KW-1185">Reference proteome</keyword>
<organism evidence="13 14">
    <name type="scientific">Gomphillus americanus</name>
    <dbReference type="NCBI Taxonomy" id="1940652"/>
    <lineage>
        <taxon>Eukaryota</taxon>
        <taxon>Fungi</taxon>
        <taxon>Dikarya</taxon>
        <taxon>Ascomycota</taxon>
        <taxon>Pezizomycotina</taxon>
        <taxon>Lecanoromycetes</taxon>
        <taxon>OSLEUM clade</taxon>
        <taxon>Ostropomycetidae</taxon>
        <taxon>Ostropales</taxon>
        <taxon>Graphidaceae</taxon>
        <taxon>Gomphilloideae</taxon>
        <taxon>Gomphillus</taxon>
    </lineage>
</organism>
<evidence type="ECO:0000259" key="12">
    <source>
        <dbReference type="Pfam" id="PF00999"/>
    </source>
</evidence>
<protein>
    <recommendedName>
        <fullName evidence="12">Cation/H+ exchanger transmembrane domain-containing protein</fullName>
    </recommendedName>
</protein>
<feature type="transmembrane region" description="Helical" evidence="11">
    <location>
        <begin position="308"/>
        <end position="327"/>
    </location>
</feature>
<comment type="caution">
    <text evidence="13">The sequence shown here is derived from an EMBL/GenBank/DDBJ whole genome shotgun (WGS) entry which is preliminary data.</text>
</comment>
<keyword evidence="6 11" id="KW-1133">Transmembrane helix</keyword>
<dbReference type="InterPro" id="IPR038770">
    <property type="entry name" value="Na+/solute_symporter_sf"/>
</dbReference>
<evidence type="ECO:0000256" key="10">
    <source>
        <dbReference type="ARBA" id="ARBA00023201"/>
    </source>
</evidence>
<accession>A0A8H3HVC1</accession>
<dbReference type="GO" id="GO:0120029">
    <property type="term" value="P:proton export across plasma membrane"/>
    <property type="evidence" value="ECO:0007669"/>
    <property type="project" value="InterPro"/>
</dbReference>
<evidence type="ECO:0000313" key="14">
    <source>
        <dbReference type="Proteomes" id="UP000664169"/>
    </source>
</evidence>
<feature type="transmembrane region" description="Helical" evidence="11">
    <location>
        <begin position="73"/>
        <end position="93"/>
    </location>
</feature>
<feature type="transmembrane region" description="Helical" evidence="11">
    <location>
        <begin position="182"/>
        <end position="198"/>
    </location>
</feature>
<dbReference type="Pfam" id="PF00999">
    <property type="entry name" value="Na_H_Exchanger"/>
    <property type="match status" value="1"/>
</dbReference>
<keyword evidence="9 11" id="KW-0472">Membrane</keyword>
<dbReference type="GO" id="GO:0036376">
    <property type="term" value="P:sodium ion export across plasma membrane"/>
    <property type="evidence" value="ECO:0007669"/>
    <property type="project" value="InterPro"/>
</dbReference>
<comment type="similarity">
    <text evidence="2">Belongs to the fungal Na(+)/H(+) exchanger family.</text>
</comment>
<dbReference type="GO" id="GO:0015385">
    <property type="term" value="F:sodium:proton antiporter activity"/>
    <property type="evidence" value="ECO:0007669"/>
    <property type="project" value="InterPro"/>
</dbReference>
<sequence length="541" mass="59029">MPTLSITNFNIICAVSGGFVLSFGLVSYLCKERLFLSEALIALLAGVAFGPNATNWIRPLDYANGSIDALNAITLYFSRLVLGIQLVIAGVQLPSKYLLREWKSLAYLLGPGMIGMWICSTLLVWGLVPNLPFLHAMAVAACITPTDPILSNTIVKGQFADKNIPRELQRIIIAESGANDGLGYPFVFLPLFLIKYVTNGGESGGAGVAVGLWFGETMGYVILLSVVYGTVIGWIAKDALHFSESKKFIDRESFLVFAITLALFVTGTCGMIGSDDVLACFIAGNVFTIDDWFRLETLDDSIQPTIDMLLNVAVFVWFGAVCPWHSFLDNNVIPIYRLVPLGILILLFRRLPVVLAMHKQIHQIEGMRHALFVGFFGPIGVSAIFYLYVSLDFLNSIVDATGAVRSDAQQLGEVMQVVIWFVAICSNVVHGLSIPLGKLGYHLPRTISSAVLSRDGDTTEPFQIVSSNQQPDQRLGLRHRQPELTTNDTRPIPQPIVFRIGGSVIPAQDVTAPPPDLSVRPEIRESLATSTASGRQLAEDV</sequence>
<evidence type="ECO:0000256" key="8">
    <source>
        <dbReference type="ARBA" id="ARBA00023065"/>
    </source>
</evidence>
<dbReference type="Gene3D" id="1.20.1530.20">
    <property type="match status" value="1"/>
</dbReference>
<evidence type="ECO:0000256" key="2">
    <source>
        <dbReference type="ARBA" id="ARBA00005248"/>
    </source>
</evidence>
<keyword evidence="5 11" id="KW-0812">Transmembrane</keyword>
<feature type="transmembrane region" description="Helical" evidence="11">
    <location>
        <begin position="254"/>
        <end position="287"/>
    </location>
</feature>
<feature type="domain" description="Cation/H+ exchanger transmembrane" evidence="12">
    <location>
        <begin position="25"/>
        <end position="435"/>
    </location>
</feature>
<reference evidence="13" key="1">
    <citation type="submission" date="2021-03" db="EMBL/GenBank/DDBJ databases">
        <authorList>
            <person name="Tagirdzhanova G."/>
        </authorList>
    </citation>
    <scope>NUCLEOTIDE SEQUENCE</scope>
</reference>
<feature type="transmembrane region" description="Helical" evidence="11">
    <location>
        <begin position="105"/>
        <end position="128"/>
    </location>
</feature>
<keyword evidence="8" id="KW-0406">Ion transport</keyword>
<keyword evidence="7" id="KW-0915">Sodium</keyword>
<evidence type="ECO:0000256" key="7">
    <source>
        <dbReference type="ARBA" id="ARBA00023053"/>
    </source>
</evidence>
<feature type="transmembrane region" description="Helical" evidence="11">
    <location>
        <begin position="210"/>
        <end position="234"/>
    </location>
</feature>
<evidence type="ECO:0000256" key="3">
    <source>
        <dbReference type="ARBA" id="ARBA00022448"/>
    </source>
</evidence>
<proteinExistence type="inferred from homology"/>
<feature type="transmembrane region" description="Helical" evidence="11">
    <location>
        <begin position="333"/>
        <end position="349"/>
    </location>
</feature>
<dbReference type="PANTHER" id="PTHR31382:SF1">
    <property type="entry name" value="SODIUM ION_PROTON EXCHANGER (EUROFUNG)"/>
    <property type="match status" value="1"/>
</dbReference>
<gene>
    <name evidence="13" type="ORF">GOMPHAMPRED_000631</name>
</gene>
<dbReference type="InterPro" id="IPR006153">
    <property type="entry name" value="Cation/H_exchanger_TM"/>
</dbReference>
<evidence type="ECO:0000256" key="4">
    <source>
        <dbReference type="ARBA" id="ARBA00022449"/>
    </source>
</evidence>
<dbReference type="OrthoDB" id="5327978at2759"/>
<dbReference type="GO" id="GO:0005886">
    <property type="term" value="C:plasma membrane"/>
    <property type="evidence" value="ECO:0007669"/>
    <property type="project" value="InterPro"/>
</dbReference>
<feature type="transmembrane region" description="Helical" evidence="11">
    <location>
        <begin position="35"/>
        <end position="53"/>
    </location>
</feature>
<evidence type="ECO:0000256" key="6">
    <source>
        <dbReference type="ARBA" id="ARBA00022989"/>
    </source>
</evidence>
<evidence type="ECO:0000256" key="1">
    <source>
        <dbReference type="ARBA" id="ARBA00004141"/>
    </source>
</evidence>
<evidence type="ECO:0000256" key="5">
    <source>
        <dbReference type="ARBA" id="ARBA00022692"/>
    </source>
</evidence>
<dbReference type="Proteomes" id="UP000664169">
    <property type="component" value="Unassembled WGS sequence"/>
</dbReference>
<name>A0A8H3HVC1_9LECA</name>
<keyword evidence="4" id="KW-0050">Antiport</keyword>
<keyword evidence="3" id="KW-0813">Transport</keyword>
<dbReference type="GO" id="GO:0042391">
    <property type="term" value="P:regulation of membrane potential"/>
    <property type="evidence" value="ECO:0007669"/>
    <property type="project" value="InterPro"/>
</dbReference>
<evidence type="ECO:0000256" key="9">
    <source>
        <dbReference type="ARBA" id="ARBA00023136"/>
    </source>
</evidence>
<feature type="transmembrane region" description="Helical" evidence="11">
    <location>
        <begin position="6"/>
        <end position="28"/>
    </location>
</feature>